<dbReference type="Proteomes" id="UP000267164">
    <property type="component" value="Chromosome"/>
</dbReference>
<gene>
    <name evidence="1" type="ORF">D7D52_23210</name>
</gene>
<protein>
    <submittedName>
        <fullName evidence="1">Uncharacterized protein</fullName>
    </submittedName>
</protein>
<evidence type="ECO:0000313" key="1">
    <source>
        <dbReference type="EMBL" id="AYF76254.1"/>
    </source>
</evidence>
<name>A0A386ZGL7_9NOCA</name>
<proteinExistence type="predicted"/>
<dbReference type="OrthoDB" id="9862378at2"/>
<dbReference type="KEGG" id="nyu:D7D52_23210"/>
<evidence type="ECO:0000313" key="2">
    <source>
        <dbReference type="Proteomes" id="UP000267164"/>
    </source>
</evidence>
<accession>A0A386ZGL7</accession>
<dbReference type="RefSeq" id="WP_120739588.1">
    <property type="nucleotide sequence ID" value="NZ_CP032568.1"/>
</dbReference>
<organism evidence="1 2">
    <name type="scientific">Nocardia yunnanensis</name>
    <dbReference type="NCBI Taxonomy" id="2382165"/>
    <lineage>
        <taxon>Bacteria</taxon>
        <taxon>Bacillati</taxon>
        <taxon>Actinomycetota</taxon>
        <taxon>Actinomycetes</taxon>
        <taxon>Mycobacteriales</taxon>
        <taxon>Nocardiaceae</taxon>
        <taxon>Nocardia</taxon>
    </lineage>
</organism>
<dbReference type="EMBL" id="CP032568">
    <property type="protein sequence ID" value="AYF76254.1"/>
    <property type="molecule type" value="Genomic_DNA"/>
</dbReference>
<sequence length="146" mass="15177">MWFKRLVATVVGIAGIGTGTLFSPTAQALAAVVRISVWNGTGANIGLINPADGHHTTRATALPVGVWSEVDNIYVPTDGTFVVIYGNTCLRVPGTLDGFTFVAGRYNVQLGSLHLNPTLTFIQDKSNPPNGVQVADNAPAASCAGL</sequence>
<dbReference type="AlphaFoldDB" id="A0A386ZGL7"/>
<keyword evidence="2" id="KW-1185">Reference proteome</keyword>
<reference evidence="1 2" key="1">
    <citation type="submission" date="2018-09" db="EMBL/GenBank/DDBJ databases">
        <title>Nocardia yunnanensis sp. nov., an actinomycete isolated from a soil sample.</title>
        <authorList>
            <person name="Zhang J."/>
        </authorList>
    </citation>
    <scope>NUCLEOTIDE SEQUENCE [LARGE SCALE GENOMIC DNA]</scope>
    <source>
        <strain evidence="1 2">CFHS0054</strain>
    </source>
</reference>